<dbReference type="GO" id="GO:0016791">
    <property type="term" value="F:phosphatase activity"/>
    <property type="evidence" value="ECO:0007669"/>
    <property type="project" value="TreeGrafter"/>
</dbReference>
<sequence length="294" mass="32104">MSKNPVKLKALLIDLNGTLHLGSEPTKGAVQAIEKLRKARIPFIFCSNSTKESSSQLLSKLGEMGFKASQEELMTSLSACKQLVEEKGFRRPFLIMSESAKSEFPSSSSPPNQGTYDSVILGLDPPSLSYDNLNKAFRILKSEPVSHSQSSSSDKDEKNGDGRKAVLIAPHKASFQQSPSTSSLPAGLSLGIGPFVHLLEHATGERALIVGKPTKSFFELAIQRLQHNHGNTIEEGEIGVIGDDIQNDLGEGARELGLKRILVRTGKYRTESEQTDHPPDKVYENFAEFVDDLI</sequence>
<dbReference type="Gene3D" id="3.40.50.1000">
    <property type="entry name" value="HAD superfamily/HAD-like"/>
    <property type="match status" value="2"/>
</dbReference>
<dbReference type="Pfam" id="PF13344">
    <property type="entry name" value="Hydrolase_6"/>
    <property type="match status" value="1"/>
</dbReference>
<organism evidence="1 2">
    <name type="scientific">Kwoniella europaea PYCC6329</name>
    <dbReference type="NCBI Taxonomy" id="1423913"/>
    <lineage>
        <taxon>Eukaryota</taxon>
        <taxon>Fungi</taxon>
        <taxon>Dikarya</taxon>
        <taxon>Basidiomycota</taxon>
        <taxon>Agaricomycotina</taxon>
        <taxon>Tremellomycetes</taxon>
        <taxon>Tremellales</taxon>
        <taxon>Cryptococcaceae</taxon>
        <taxon>Kwoniella</taxon>
    </lineage>
</organism>
<dbReference type="PANTHER" id="PTHR19288">
    <property type="entry name" value="4-NITROPHENYLPHOSPHATASE-RELATED"/>
    <property type="match status" value="1"/>
</dbReference>
<gene>
    <name evidence="1" type="ORF">V865_003896</name>
</gene>
<keyword evidence="2" id="KW-1185">Reference proteome</keyword>
<dbReference type="RefSeq" id="XP_066083780.1">
    <property type="nucleotide sequence ID" value="XM_066227683.1"/>
</dbReference>
<dbReference type="GO" id="GO:0005737">
    <property type="term" value="C:cytoplasm"/>
    <property type="evidence" value="ECO:0007669"/>
    <property type="project" value="TreeGrafter"/>
</dbReference>
<protein>
    <recommendedName>
        <fullName evidence="3">HAD hydrolase</fullName>
    </recommendedName>
</protein>
<dbReference type="InterPro" id="IPR006357">
    <property type="entry name" value="HAD-SF_hydro_IIA"/>
</dbReference>
<dbReference type="InterPro" id="IPR036412">
    <property type="entry name" value="HAD-like_sf"/>
</dbReference>
<dbReference type="InterPro" id="IPR023214">
    <property type="entry name" value="HAD_sf"/>
</dbReference>
<dbReference type="Pfam" id="PF13242">
    <property type="entry name" value="Hydrolase_like"/>
    <property type="match status" value="1"/>
</dbReference>
<dbReference type="EMBL" id="CP144089">
    <property type="protein sequence ID" value="WWD05813.1"/>
    <property type="molecule type" value="Genomic_DNA"/>
</dbReference>
<evidence type="ECO:0000313" key="2">
    <source>
        <dbReference type="Proteomes" id="UP001358614"/>
    </source>
</evidence>
<reference evidence="1 2" key="1">
    <citation type="submission" date="2024-01" db="EMBL/GenBank/DDBJ databases">
        <title>Comparative genomics of Cryptococcus and Kwoniella reveals pathogenesis evolution and contrasting modes of karyotype evolution via chromosome fusion or intercentromeric recombination.</title>
        <authorList>
            <person name="Coelho M.A."/>
            <person name="David-Palma M."/>
            <person name="Shea T."/>
            <person name="Bowers K."/>
            <person name="McGinley-Smith S."/>
            <person name="Mohammad A.W."/>
            <person name="Gnirke A."/>
            <person name="Yurkov A.M."/>
            <person name="Nowrousian M."/>
            <person name="Sun S."/>
            <person name="Cuomo C.A."/>
            <person name="Heitman J."/>
        </authorList>
    </citation>
    <scope>NUCLEOTIDE SEQUENCE [LARGE SCALE GENOMIC DNA]</scope>
    <source>
        <strain evidence="1 2">PYCC6329</strain>
    </source>
</reference>
<dbReference type="Proteomes" id="UP001358614">
    <property type="component" value="Chromosome 1"/>
</dbReference>
<dbReference type="KEGG" id="ker:91102698"/>
<evidence type="ECO:0000313" key="1">
    <source>
        <dbReference type="EMBL" id="WWD05813.1"/>
    </source>
</evidence>
<dbReference type="SUPFAM" id="SSF56784">
    <property type="entry name" value="HAD-like"/>
    <property type="match status" value="1"/>
</dbReference>
<name>A0AAX4KKG7_9TREE</name>
<dbReference type="AlphaFoldDB" id="A0AAX4KKG7"/>
<dbReference type="GeneID" id="91102698"/>
<proteinExistence type="predicted"/>
<accession>A0AAX4KKG7</accession>
<evidence type="ECO:0008006" key="3">
    <source>
        <dbReference type="Google" id="ProtNLM"/>
    </source>
</evidence>
<dbReference type="NCBIfam" id="TIGR01460">
    <property type="entry name" value="HAD-SF-IIA"/>
    <property type="match status" value="1"/>
</dbReference>
<dbReference type="PANTHER" id="PTHR19288:SF46">
    <property type="entry name" value="HALOACID DEHALOGENASE-LIKE HYDROLASE DOMAIN-CONTAINING PROTEIN 2"/>
    <property type="match status" value="1"/>
</dbReference>